<dbReference type="AlphaFoldDB" id="A0A392TVI0"/>
<dbReference type="EMBL" id="LXQA010665783">
    <property type="protein sequence ID" value="MCI64908.1"/>
    <property type="molecule type" value="Genomic_DNA"/>
</dbReference>
<evidence type="ECO:0000313" key="2">
    <source>
        <dbReference type="Proteomes" id="UP000265520"/>
    </source>
</evidence>
<sequence>QPISGKGGLVGDIERCELFQLFQWETRDFAEKFVEVNVEGFEVKGIKVGESFEDVTTC</sequence>
<proteinExistence type="predicted"/>
<organism evidence="1 2">
    <name type="scientific">Trifolium medium</name>
    <dbReference type="NCBI Taxonomy" id="97028"/>
    <lineage>
        <taxon>Eukaryota</taxon>
        <taxon>Viridiplantae</taxon>
        <taxon>Streptophyta</taxon>
        <taxon>Embryophyta</taxon>
        <taxon>Tracheophyta</taxon>
        <taxon>Spermatophyta</taxon>
        <taxon>Magnoliopsida</taxon>
        <taxon>eudicotyledons</taxon>
        <taxon>Gunneridae</taxon>
        <taxon>Pentapetalae</taxon>
        <taxon>rosids</taxon>
        <taxon>fabids</taxon>
        <taxon>Fabales</taxon>
        <taxon>Fabaceae</taxon>
        <taxon>Papilionoideae</taxon>
        <taxon>50 kb inversion clade</taxon>
        <taxon>NPAAA clade</taxon>
        <taxon>Hologalegina</taxon>
        <taxon>IRL clade</taxon>
        <taxon>Trifolieae</taxon>
        <taxon>Trifolium</taxon>
    </lineage>
</organism>
<reference evidence="1 2" key="1">
    <citation type="journal article" date="2018" name="Front. Plant Sci.">
        <title>Red Clover (Trifolium pratense) and Zigzag Clover (T. medium) - A Picture of Genomic Similarities and Differences.</title>
        <authorList>
            <person name="Dluhosova J."/>
            <person name="Istvanek J."/>
            <person name="Nedelnik J."/>
            <person name="Repkova J."/>
        </authorList>
    </citation>
    <scope>NUCLEOTIDE SEQUENCE [LARGE SCALE GENOMIC DNA]</scope>
    <source>
        <strain evidence="2">cv. 10/8</strain>
        <tissue evidence="1">Leaf</tissue>
    </source>
</reference>
<dbReference type="Proteomes" id="UP000265520">
    <property type="component" value="Unassembled WGS sequence"/>
</dbReference>
<protein>
    <submittedName>
        <fullName evidence="1">Uncharacterized protein</fullName>
    </submittedName>
</protein>
<evidence type="ECO:0000313" key="1">
    <source>
        <dbReference type="EMBL" id="MCI64908.1"/>
    </source>
</evidence>
<comment type="caution">
    <text evidence="1">The sequence shown here is derived from an EMBL/GenBank/DDBJ whole genome shotgun (WGS) entry which is preliminary data.</text>
</comment>
<keyword evidence="2" id="KW-1185">Reference proteome</keyword>
<accession>A0A392TVI0</accession>
<name>A0A392TVI0_9FABA</name>
<feature type="non-terminal residue" evidence="1">
    <location>
        <position position="1"/>
    </location>
</feature>